<reference evidence="1 2" key="1">
    <citation type="journal article" date="2023" name="Science">
        <title>Complex scaffold remodeling in plant triterpene biosynthesis.</title>
        <authorList>
            <person name="De La Pena R."/>
            <person name="Hodgson H."/>
            <person name="Liu J.C."/>
            <person name="Stephenson M.J."/>
            <person name="Martin A.C."/>
            <person name="Owen C."/>
            <person name="Harkess A."/>
            <person name="Leebens-Mack J."/>
            <person name="Jimenez L.E."/>
            <person name="Osbourn A."/>
            <person name="Sattely E.S."/>
        </authorList>
    </citation>
    <scope>NUCLEOTIDE SEQUENCE [LARGE SCALE GENOMIC DNA]</scope>
    <source>
        <strain evidence="2">cv. JPN11</strain>
        <tissue evidence="1">Leaf</tissue>
    </source>
</reference>
<organism evidence="1 2">
    <name type="scientific">Melia azedarach</name>
    <name type="common">Chinaberry tree</name>
    <dbReference type="NCBI Taxonomy" id="155640"/>
    <lineage>
        <taxon>Eukaryota</taxon>
        <taxon>Viridiplantae</taxon>
        <taxon>Streptophyta</taxon>
        <taxon>Embryophyta</taxon>
        <taxon>Tracheophyta</taxon>
        <taxon>Spermatophyta</taxon>
        <taxon>Magnoliopsida</taxon>
        <taxon>eudicotyledons</taxon>
        <taxon>Gunneridae</taxon>
        <taxon>Pentapetalae</taxon>
        <taxon>rosids</taxon>
        <taxon>malvids</taxon>
        <taxon>Sapindales</taxon>
        <taxon>Meliaceae</taxon>
        <taxon>Melia</taxon>
    </lineage>
</organism>
<evidence type="ECO:0000313" key="1">
    <source>
        <dbReference type="EMBL" id="KAJ4713358.1"/>
    </source>
</evidence>
<dbReference type="Proteomes" id="UP001164539">
    <property type="component" value="Chromosome 8"/>
</dbReference>
<protein>
    <submittedName>
        <fullName evidence="1">PLANT CADMIUM RESISTANCE 2</fullName>
    </submittedName>
</protein>
<accession>A0ACC1XPV2</accession>
<dbReference type="EMBL" id="CM051401">
    <property type="protein sequence ID" value="KAJ4713358.1"/>
    <property type="molecule type" value="Genomic_DNA"/>
</dbReference>
<keyword evidence="2" id="KW-1185">Reference proteome</keyword>
<evidence type="ECO:0000313" key="2">
    <source>
        <dbReference type="Proteomes" id="UP001164539"/>
    </source>
</evidence>
<proteinExistence type="predicted"/>
<gene>
    <name evidence="1" type="ORF">OWV82_015463</name>
</gene>
<sequence length="333" mass="36230">MGNPEAGSSVYQQPQEYQYEATHDPNVAIHDEFSTPNEPQAPPPPGYQQPTPFSPFQANQATGARPAGPTRPVTYPPETIPTQPMSFPPPSPQNGPMYSNERNQASGYPSQGPQPLSTQAMHFPPQSQKKSPVYPNGPKPMPAQTAPMVYPQTIAQTPPTVGFQAPMATQFLNNGPQAQYGIPVQSPGLKPMPGNAGWSSGLFDCMNDPMNALITACFPCLTFGQLAEIVDEGHTTCGTSGILYGGIAFCIALPCLLSCTYRTKLRNKFNLPEAPAPDWVTHFLCEWCALCQEYRELQSRGYDPSIGWQGNLARNQNMQHAVMMAPANQRMMG</sequence>
<name>A0ACC1XPV2_MELAZ</name>
<comment type="caution">
    <text evidence="1">The sequence shown here is derived from an EMBL/GenBank/DDBJ whole genome shotgun (WGS) entry which is preliminary data.</text>
</comment>